<protein>
    <recommendedName>
        <fullName evidence="3">Lanthionine synthetase C-like protein</fullName>
    </recommendedName>
</protein>
<name>A0ABR6KTL3_9BACT</name>
<keyword evidence="2" id="KW-1185">Reference proteome</keyword>
<dbReference type="SUPFAM" id="SSF158745">
    <property type="entry name" value="LanC-like"/>
    <property type="match status" value="1"/>
</dbReference>
<accession>A0ABR6KTL3</accession>
<dbReference type="Gene3D" id="1.50.10.20">
    <property type="match status" value="1"/>
</dbReference>
<evidence type="ECO:0000313" key="2">
    <source>
        <dbReference type="Proteomes" id="UP000533637"/>
    </source>
</evidence>
<reference evidence="1 2" key="1">
    <citation type="submission" date="2020-08" db="EMBL/GenBank/DDBJ databases">
        <title>Genomic Encyclopedia of Type Strains, Phase IV (KMG-IV): sequencing the most valuable type-strain genomes for metagenomic binning, comparative biology and taxonomic classification.</title>
        <authorList>
            <person name="Goeker M."/>
        </authorList>
    </citation>
    <scope>NUCLEOTIDE SEQUENCE [LARGE SCALE GENOMIC DNA]</scope>
    <source>
        <strain evidence="1 2">DSM 102983</strain>
    </source>
</reference>
<gene>
    <name evidence="1" type="ORF">GGQ57_004790</name>
</gene>
<dbReference type="Pfam" id="PF05147">
    <property type="entry name" value="LANC_like"/>
    <property type="match status" value="1"/>
</dbReference>
<dbReference type="RefSeq" id="WP_122375417.1">
    <property type="nucleotide sequence ID" value="NZ_BMPB01000016.1"/>
</dbReference>
<sequence length="205" mass="23099">MEKSKSILLQQIANHLIMNSSFLTDLSLYHGKTGIVLFLYNYARYTKNPVYEEFAGELLDEIFNEIHDNIGPDFENGLSGIGWGVLYLIKNQFISGDPNDILEDIDMKMMEVNLLKVRNNSLERGIAGFSVYLSYRLSFQEGLSYFDTDFVSDLQKVISDKGINVEFDLYSIINQCTYSSVDEIGITSLGLCKGYAGYGLKLMAG</sequence>
<evidence type="ECO:0000313" key="1">
    <source>
        <dbReference type="EMBL" id="MBB4624845.1"/>
    </source>
</evidence>
<proteinExistence type="predicted"/>
<dbReference type="InterPro" id="IPR007822">
    <property type="entry name" value="LANC-like"/>
</dbReference>
<dbReference type="Proteomes" id="UP000533637">
    <property type="component" value="Unassembled WGS sequence"/>
</dbReference>
<evidence type="ECO:0008006" key="3">
    <source>
        <dbReference type="Google" id="ProtNLM"/>
    </source>
</evidence>
<organism evidence="1 2">
    <name type="scientific">Parabacteroides faecis</name>
    <dbReference type="NCBI Taxonomy" id="1217282"/>
    <lineage>
        <taxon>Bacteria</taxon>
        <taxon>Pseudomonadati</taxon>
        <taxon>Bacteroidota</taxon>
        <taxon>Bacteroidia</taxon>
        <taxon>Bacteroidales</taxon>
        <taxon>Tannerellaceae</taxon>
        <taxon>Parabacteroides</taxon>
    </lineage>
</organism>
<comment type="caution">
    <text evidence="1">The sequence shown here is derived from an EMBL/GenBank/DDBJ whole genome shotgun (WGS) entry which is preliminary data.</text>
</comment>
<dbReference type="EMBL" id="JACHOC010000012">
    <property type="protein sequence ID" value="MBB4624845.1"/>
    <property type="molecule type" value="Genomic_DNA"/>
</dbReference>